<evidence type="ECO:0000256" key="3">
    <source>
        <dbReference type="ARBA" id="ARBA00064542"/>
    </source>
</evidence>
<dbReference type="Proteomes" id="UP000182693">
    <property type="component" value="Unassembled WGS sequence"/>
</dbReference>
<protein>
    <recommendedName>
        <fullName evidence="4">Small ribosomal subunit protein uS15</fullName>
    </recommendedName>
</protein>
<reference evidence="7 8" key="1">
    <citation type="journal article" date="2016" name="Environ. Microbiol.">
        <title>Genomic resolution of a cold subsurface aquifer community provides metabolic insights for novel microbes adapted to high CO concentrations.</title>
        <authorList>
            <person name="Probst A.J."/>
            <person name="Castelle C.J."/>
            <person name="Singh A."/>
            <person name="Brown C.T."/>
            <person name="Anantharaman K."/>
            <person name="Sharon I."/>
            <person name="Hug L.A."/>
            <person name="Burstein D."/>
            <person name="Emerson J.B."/>
            <person name="Thomas B.C."/>
            <person name="Banfield J.F."/>
        </authorList>
    </citation>
    <scope>NUCLEOTIDE SEQUENCE [LARGE SCALE GENOMIC DNA]</scope>
    <source>
        <strain evidence="7">CG1_02_39_135</strain>
    </source>
</reference>
<comment type="similarity">
    <text evidence="4 5">Belongs to the universal ribosomal protein uS15 family.</text>
</comment>
<dbReference type="SMART" id="SM01387">
    <property type="entry name" value="Ribosomal_S15"/>
    <property type="match status" value="1"/>
</dbReference>
<gene>
    <name evidence="4" type="primary">rpsO</name>
    <name evidence="7" type="ORF">AUJ30_00250</name>
</gene>
<proteinExistence type="inferred from homology"/>
<dbReference type="GO" id="GO:0019843">
    <property type="term" value="F:rRNA binding"/>
    <property type="evidence" value="ECO:0007669"/>
    <property type="project" value="UniProtKB-UniRule"/>
</dbReference>
<dbReference type="EMBL" id="MNWX01000004">
    <property type="protein sequence ID" value="OIO65892.1"/>
    <property type="molecule type" value="Genomic_DNA"/>
</dbReference>
<dbReference type="InterPro" id="IPR009068">
    <property type="entry name" value="uS15_NS1_RNA-bd_sf"/>
</dbReference>
<dbReference type="GO" id="GO:0006412">
    <property type="term" value="P:translation"/>
    <property type="evidence" value="ECO:0007669"/>
    <property type="project" value="UniProtKB-UniRule"/>
</dbReference>
<keyword evidence="4 6" id="KW-0694">RNA-binding</keyword>
<dbReference type="InterPro" id="IPR000589">
    <property type="entry name" value="Ribosomal_uS15"/>
</dbReference>
<dbReference type="Gene3D" id="1.10.287.10">
    <property type="entry name" value="S15/NS1, RNA-binding"/>
    <property type="match status" value="1"/>
</dbReference>
<comment type="caution">
    <text evidence="7">The sequence shown here is derived from an EMBL/GenBank/DDBJ whole genome shotgun (WGS) entry which is preliminary data.</text>
</comment>
<evidence type="ECO:0000256" key="2">
    <source>
        <dbReference type="ARBA" id="ARBA00023274"/>
    </source>
</evidence>
<dbReference type="PROSITE" id="PS00362">
    <property type="entry name" value="RIBOSOMAL_S15"/>
    <property type="match status" value="1"/>
</dbReference>
<dbReference type="GO" id="GO:0022627">
    <property type="term" value="C:cytosolic small ribosomal subunit"/>
    <property type="evidence" value="ECO:0007669"/>
    <property type="project" value="TreeGrafter"/>
</dbReference>
<accession>A0A1J4XVZ0</accession>
<dbReference type="InterPro" id="IPR005290">
    <property type="entry name" value="Ribosomal_uS15_bac-type"/>
</dbReference>
<dbReference type="CDD" id="cd00353">
    <property type="entry name" value="Ribosomal_S15p_S13e"/>
    <property type="match status" value="1"/>
</dbReference>
<sequence length="89" mass="10484">MMLTTRKKQKIIKEYQVHEKDTGSSEIQVALLTKQITELIEHLKHHLKDHHSRRGLLKMVGKRKKILNYLKKTNPKNYSALVKKLGLKK</sequence>
<dbReference type="HAMAP" id="MF_01343_B">
    <property type="entry name" value="Ribosomal_uS15_B"/>
    <property type="match status" value="1"/>
</dbReference>
<comment type="function">
    <text evidence="4 6">One of the primary rRNA binding proteins, it binds directly to 16S rRNA where it helps nucleate assembly of the platform of the 30S subunit by binding and bridging several RNA helices of the 16S rRNA.</text>
</comment>
<evidence type="ECO:0000313" key="7">
    <source>
        <dbReference type="EMBL" id="OIO65892.1"/>
    </source>
</evidence>
<keyword evidence="4 6" id="KW-0699">rRNA-binding</keyword>
<name>A0A1J4XVZ0_9BACT</name>
<dbReference type="NCBIfam" id="TIGR00952">
    <property type="entry name" value="S15_bact"/>
    <property type="match status" value="1"/>
</dbReference>
<comment type="subunit">
    <text evidence="3 4">Part of the 30S ribosomal subunit. Forms a bridge to the 50S subunit in the 70S ribosome, contacting the 23S rRNA.</text>
</comment>
<organism evidence="7 8">
    <name type="scientific">Candidatus Wolfebacteria bacterium CG1_02_39_135</name>
    <dbReference type="NCBI Taxonomy" id="1805425"/>
    <lineage>
        <taxon>Bacteria</taxon>
        <taxon>Candidatus Wolfeibacteriota</taxon>
    </lineage>
</organism>
<dbReference type="GO" id="GO:0003735">
    <property type="term" value="F:structural constituent of ribosome"/>
    <property type="evidence" value="ECO:0007669"/>
    <property type="project" value="InterPro"/>
</dbReference>
<dbReference type="PANTHER" id="PTHR23321">
    <property type="entry name" value="RIBOSOMAL PROTEIN S15, BACTERIAL AND ORGANELLAR"/>
    <property type="match status" value="1"/>
</dbReference>
<evidence type="ECO:0000313" key="8">
    <source>
        <dbReference type="Proteomes" id="UP000182693"/>
    </source>
</evidence>
<comment type="function">
    <text evidence="4">Forms an intersubunit bridge (bridge B4) with the 23S rRNA of the 50S subunit in the ribosome.</text>
</comment>
<evidence type="ECO:0000256" key="6">
    <source>
        <dbReference type="RuleBase" id="RU004524"/>
    </source>
</evidence>
<keyword evidence="2 4" id="KW-0687">Ribonucleoprotein</keyword>
<dbReference type="AlphaFoldDB" id="A0A1J4XVZ0"/>
<dbReference type="SUPFAM" id="SSF47060">
    <property type="entry name" value="S15/NS1 RNA-binding domain"/>
    <property type="match status" value="1"/>
</dbReference>
<dbReference type="STRING" id="1805425.AUJ30_00250"/>
<evidence type="ECO:0000256" key="4">
    <source>
        <dbReference type="HAMAP-Rule" id="MF_01343"/>
    </source>
</evidence>
<evidence type="ECO:0000256" key="5">
    <source>
        <dbReference type="RuleBase" id="RU003919"/>
    </source>
</evidence>
<evidence type="ECO:0000256" key="1">
    <source>
        <dbReference type="ARBA" id="ARBA00022980"/>
    </source>
</evidence>
<dbReference type="Gene3D" id="6.10.250.3130">
    <property type="match status" value="1"/>
</dbReference>
<keyword evidence="1 4" id="KW-0689">Ribosomal protein</keyword>
<dbReference type="FunFam" id="1.10.287.10:FF:000002">
    <property type="entry name" value="30S ribosomal protein S15"/>
    <property type="match status" value="1"/>
</dbReference>
<dbReference type="Pfam" id="PF00312">
    <property type="entry name" value="Ribosomal_S15"/>
    <property type="match status" value="1"/>
</dbReference>
<dbReference type="PANTHER" id="PTHR23321:SF26">
    <property type="entry name" value="SMALL RIBOSOMAL SUBUNIT PROTEIN US15M"/>
    <property type="match status" value="1"/>
</dbReference>